<dbReference type="OrthoDB" id="9808140at2"/>
<dbReference type="NCBIfam" id="TIGR01934">
    <property type="entry name" value="MenG_MenH_UbiE"/>
    <property type="match status" value="1"/>
</dbReference>
<dbReference type="PROSITE" id="PS51608">
    <property type="entry name" value="SAM_MT_UBIE"/>
    <property type="match status" value="1"/>
</dbReference>
<gene>
    <name evidence="4" type="primary">menG</name>
    <name evidence="5" type="ORF">CGZ91_13830</name>
</gene>
<dbReference type="SUPFAM" id="SSF53335">
    <property type="entry name" value="S-adenosyl-L-methionine-dependent methyltransferases"/>
    <property type="match status" value="1"/>
</dbReference>
<keyword evidence="1 4" id="KW-0489">Methyltransferase</keyword>
<keyword evidence="2 4" id="KW-0808">Transferase</keyword>
<comment type="caution">
    <text evidence="5">The sequence shown here is derived from an EMBL/GenBank/DDBJ whole genome shotgun (WGS) entry which is preliminary data.</text>
</comment>
<keyword evidence="4" id="KW-0474">Menaquinone biosynthesis</keyword>
<proteinExistence type="inferred from homology"/>
<organism evidence="5 6">
    <name type="scientific">Parenemella sanctibonifatiensis</name>
    <dbReference type="NCBI Taxonomy" id="2016505"/>
    <lineage>
        <taxon>Bacteria</taxon>
        <taxon>Bacillati</taxon>
        <taxon>Actinomycetota</taxon>
        <taxon>Actinomycetes</taxon>
        <taxon>Propionibacteriales</taxon>
        <taxon>Propionibacteriaceae</taxon>
        <taxon>Parenemella</taxon>
    </lineage>
</organism>
<evidence type="ECO:0000256" key="3">
    <source>
        <dbReference type="ARBA" id="ARBA00022691"/>
    </source>
</evidence>
<protein>
    <recommendedName>
        <fullName evidence="4">Demethylmenaquinone methyltransferase</fullName>
        <ecNumber evidence="4">2.1.1.163</ecNumber>
    </recommendedName>
</protein>
<comment type="function">
    <text evidence="4">Methyltransferase required for the conversion of demethylmenaquinol (DMKH2) to menaquinol (MKH2).</text>
</comment>
<sequence>MFDGVARRYDLLNTLMTAGTDRRWRDAMVAAINPKPGMRVLDLASGTGVSTQALREAGADAIATDLSVGMLREGRRRYPEVSFVAADATQLPYADASFDAVTISFGLRNIAETQDALAEMRRVTRPGGVLVVNEFSRPTDAWFNAIYRQFLGTVIPQIARVSSNRAAYDYLAESIRAWPSQAELADIMVAAGWHDVSWRNLSRGIVALHRGRA</sequence>
<dbReference type="GO" id="GO:0032259">
    <property type="term" value="P:methylation"/>
    <property type="evidence" value="ECO:0007669"/>
    <property type="project" value="UniProtKB-KW"/>
</dbReference>
<dbReference type="Pfam" id="PF01209">
    <property type="entry name" value="Ubie_methyltran"/>
    <property type="match status" value="1"/>
</dbReference>
<dbReference type="PANTHER" id="PTHR43591">
    <property type="entry name" value="METHYLTRANSFERASE"/>
    <property type="match status" value="1"/>
</dbReference>
<dbReference type="HAMAP" id="MF_01813">
    <property type="entry name" value="MenG_UbiE_methyltr"/>
    <property type="match status" value="1"/>
</dbReference>
<feature type="binding site" evidence="4">
    <location>
        <position position="104"/>
    </location>
    <ligand>
        <name>S-adenosyl-L-methionine</name>
        <dbReference type="ChEBI" id="CHEBI:59789"/>
    </ligand>
</feature>
<dbReference type="Gene3D" id="3.40.50.150">
    <property type="entry name" value="Vaccinia Virus protein VP39"/>
    <property type="match status" value="1"/>
</dbReference>
<accession>A0A255EAU7</accession>
<evidence type="ECO:0000256" key="2">
    <source>
        <dbReference type="ARBA" id="ARBA00022679"/>
    </source>
</evidence>
<dbReference type="PANTHER" id="PTHR43591:SF24">
    <property type="entry name" value="2-METHOXY-6-POLYPRENYL-1,4-BENZOQUINOL METHYLASE, MITOCHONDRIAL"/>
    <property type="match status" value="1"/>
</dbReference>
<dbReference type="GO" id="GO:0043770">
    <property type="term" value="F:demethylmenaquinone methyltransferase activity"/>
    <property type="evidence" value="ECO:0007669"/>
    <property type="project" value="UniProtKB-UniRule"/>
</dbReference>
<dbReference type="GO" id="GO:0009234">
    <property type="term" value="P:menaquinone biosynthetic process"/>
    <property type="evidence" value="ECO:0007669"/>
    <property type="project" value="UniProtKB-UniRule"/>
</dbReference>
<reference evidence="5 6" key="1">
    <citation type="submission" date="2017-07" db="EMBL/GenBank/DDBJ databases">
        <title>Draft whole genome sequences of clinical Proprionibacteriaceae strains.</title>
        <authorList>
            <person name="Bernier A.-M."/>
            <person name="Bernard K."/>
            <person name="Domingo M.-C."/>
        </authorList>
    </citation>
    <scope>NUCLEOTIDE SEQUENCE [LARGE SCALE GENOMIC DNA]</scope>
    <source>
        <strain evidence="5 6">NML 150081</strain>
    </source>
</reference>
<evidence type="ECO:0000256" key="4">
    <source>
        <dbReference type="HAMAP-Rule" id="MF_01813"/>
    </source>
</evidence>
<evidence type="ECO:0000256" key="1">
    <source>
        <dbReference type="ARBA" id="ARBA00022603"/>
    </source>
</evidence>
<keyword evidence="6" id="KW-1185">Reference proteome</keyword>
<dbReference type="EC" id="2.1.1.163" evidence="4"/>
<dbReference type="InterPro" id="IPR029063">
    <property type="entry name" value="SAM-dependent_MTases_sf"/>
</dbReference>
<comment type="pathway">
    <text evidence="4">Quinol/quinone metabolism; menaquinone biosynthesis; menaquinol from 1,4-dihydroxy-2-naphthoate: step 2/2.</text>
</comment>
<evidence type="ECO:0000313" key="5">
    <source>
        <dbReference type="EMBL" id="OYN88688.1"/>
    </source>
</evidence>
<dbReference type="AlphaFoldDB" id="A0A255EAU7"/>
<evidence type="ECO:0000313" key="6">
    <source>
        <dbReference type="Proteomes" id="UP000216300"/>
    </source>
</evidence>
<name>A0A255EAU7_9ACTN</name>
<dbReference type="Proteomes" id="UP000216300">
    <property type="component" value="Unassembled WGS sequence"/>
</dbReference>
<feature type="binding site" evidence="4">
    <location>
        <position position="65"/>
    </location>
    <ligand>
        <name>S-adenosyl-L-methionine</name>
        <dbReference type="ChEBI" id="CHEBI:59789"/>
    </ligand>
</feature>
<dbReference type="EMBL" id="NMVJ01000011">
    <property type="protein sequence ID" value="OYN88688.1"/>
    <property type="molecule type" value="Genomic_DNA"/>
</dbReference>
<feature type="binding site" evidence="4">
    <location>
        <position position="47"/>
    </location>
    <ligand>
        <name>S-adenosyl-L-methionine</name>
        <dbReference type="ChEBI" id="CHEBI:59789"/>
    </ligand>
</feature>
<dbReference type="InterPro" id="IPR004033">
    <property type="entry name" value="UbiE/COQ5_MeTrFase"/>
</dbReference>
<keyword evidence="3 4" id="KW-0949">S-adenosyl-L-methionine</keyword>
<comment type="similarity">
    <text evidence="4">Belongs to the class I-like SAM-binding methyltransferase superfamily. MenG/UbiE family.</text>
</comment>
<comment type="catalytic activity">
    <reaction evidence="4">
        <text>a 2-demethylmenaquinol + S-adenosyl-L-methionine = a menaquinol + S-adenosyl-L-homocysteine + H(+)</text>
        <dbReference type="Rhea" id="RHEA:42640"/>
        <dbReference type="Rhea" id="RHEA-COMP:9539"/>
        <dbReference type="Rhea" id="RHEA-COMP:9563"/>
        <dbReference type="ChEBI" id="CHEBI:15378"/>
        <dbReference type="ChEBI" id="CHEBI:18151"/>
        <dbReference type="ChEBI" id="CHEBI:55437"/>
        <dbReference type="ChEBI" id="CHEBI:57856"/>
        <dbReference type="ChEBI" id="CHEBI:59789"/>
        <dbReference type="EC" id="2.1.1.163"/>
    </reaction>
</comment>
<dbReference type="CDD" id="cd02440">
    <property type="entry name" value="AdoMet_MTases"/>
    <property type="match status" value="1"/>
</dbReference>
<dbReference type="UniPathway" id="UPA00079">
    <property type="reaction ID" value="UER00169"/>
</dbReference>
<feature type="binding site" evidence="4">
    <location>
        <begin position="87"/>
        <end position="88"/>
    </location>
    <ligand>
        <name>S-adenosyl-L-methionine</name>
        <dbReference type="ChEBI" id="CHEBI:59789"/>
    </ligand>
</feature>